<evidence type="ECO:0000313" key="1">
    <source>
        <dbReference type="EMBL" id="KJE75880.1"/>
    </source>
</evidence>
<gene>
    <name evidence="1" type="ORF">FEAC_23590</name>
</gene>
<evidence type="ECO:0000313" key="2">
    <source>
        <dbReference type="Proteomes" id="UP000032336"/>
    </source>
</evidence>
<dbReference type="EMBL" id="JXUW01000026">
    <property type="protein sequence ID" value="KJE75880.1"/>
    <property type="molecule type" value="Genomic_DNA"/>
</dbReference>
<evidence type="ECO:0008006" key="3">
    <source>
        <dbReference type="Google" id="ProtNLM"/>
    </source>
</evidence>
<dbReference type="RefSeq" id="WP_035390714.1">
    <property type="nucleotide sequence ID" value="NZ_JQKF01000029.1"/>
</dbReference>
<proteinExistence type="predicted"/>
<dbReference type="AlphaFoldDB" id="A0A0D8FRI3"/>
<accession>A0A0D8FRI3</accession>
<organism evidence="1 2">
    <name type="scientific">Ferrimicrobium acidiphilum DSM 19497</name>
    <dbReference type="NCBI Taxonomy" id="1121877"/>
    <lineage>
        <taxon>Bacteria</taxon>
        <taxon>Bacillati</taxon>
        <taxon>Actinomycetota</taxon>
        <taxon>Acidimicrobiia</taxon>
        <taxon>Acidimicrobiales</taxon>
        <taxon>Acidimicrobiaceae</taxon>
        <taxon>Ferrimicrobium</taxon>
    </lineage>
</organism>
<sequence>MPADESRDRMLAGIDDLLSQLDDVSFSQLLRFRRLDQTRVKQVQQELAKVRRALIKAHQVLSQLDLEIEEN</sequence>
<name>A0A0D8FRI3_9ACTN</name>
<dbReference type="STRING" id="1121877.FEAC_23590"/>
<reference evidence="1 2" key="1">
    <citation type="submission" date="2015-01" db="EMBL/GenBank/DDBJ databases">
        <title>Draft genome of the acidophilic iron oxidizer Ferrimicrobium acidiphilum strain T23.</title>
        <authorList>
            <person name="Poehlein A."/>
            <person name="Eisen S."/>
            <person name="Schloemann M."/>
            <person name="Johnson B.D."/>
            <person name="Daniel R."/>
            <person name="Muehling M."/>
        </authorList>
    </citation>
    <scope>NUCLEOTIDE SEQUENCE [LARGE SCALE GENOMIC DNA]</scope>
    <source>
        <strain evidence="1 2">T23</strain>
    </source>
</reference>
<dbReference type="Proteomes" id="UP000032336">
    <property type="component" value="Unassembled WGS sequence"/>
</dbReference>
<protein>
    <recommendedName>
        <fullName evidence="3">50S ribosomal protein L29</fullName>
    </recommendedName>
</protein>
<comment type="caution">
    <text evidence="1">The sequence shown here is derived from an EMBL/GenBank/DDBJ whole genome shotgun (WGS) entry which is preliminary data.</text>
</comment>
<keyword evidence="2" id="KW-1185">Reference proteome</keyword>
<dbReference type="GeneID" id="78373405"/>